<evidence type="ECO:0000259" key="12">
    <source>
        <dbReference type="PROSITE" id="PS50262"/>
    </source>
</evidence>
<dbReference type="InterPro" id="IPR003980">
    <property type="entry name" value="Histamine_H3_rcpt"/>
</dbReference>
<keyword evidence="9 10" id="KW-0807">Transducer</keyword>
<feature type="domain" description="G-protein coupled receptors family 1 profile" evidence="12">
    <location>
        <begin position="49"/>
        <end position="367"/>
    </location>
</feature>
<keyword evidence="4 10" id="KW-0812">Transmembrane</keyword>
<dbReference type="InterPro" id="IPR000276">
    <property type="entry name" value="GPCR_Rhodpsn"/>
</dbReference>
<keyword evidence="7 11" id="KW-0472">Membrane</keyword>
<feature type="transmembrane region" description="Helical" evidence="11">
    <location>
        <begin position="70"/>
        <end position="90"/>
    </location>
</feature>
<evidence type="ECO:0000256" key="6">
    <source>
        <dbReference type="ARBA" id="ARBA00023040"/>
    </source>
</evidence>
<dbReference type="SUPFAM" id="SSF81321">
    <property type="entry name" value="Family A G protein-coupled receptor-like"/>
    <property type="match status" value="1"/>
</dbReference>
<evidence type="ECO:0000256" key="8">
    <source>
        <dbReference type="ARBA" id="ARBA00023170"/>
    </source>
</evidence>
<name>A0A974HGI8_XENLA</name>
<evidence type="ECO:0000256" key="4">
    <source>
        <dbReference type="ARBA" id="ARBA00022692"/>
    </source>
</evidence>
<dbReference type="GO" id="GO:0007197">
    <property type="term" value="P:adenylate cyclase-inhibiting G protein-coupled acetylcholine receptor signaling pathway"/>
    <property type="evidence" value="ECO:0007669"/>
    <property type="project" value="TreeGrafter"/>
</dbReference>
<evidence type="ECO:0000256" key="3">
    <source>
        <dbReference type="ARBA" id="ARBA00022553"/>
    </source>
</evidence>
<comment type="subcellular location">
    <subcellularLocation>
        <location evidence="1">Cell membrane</location>
        <topology evidence="1">Multi-pass membrane protein</topology>
    </subcellularLocation>
</comment>
<feature type="transmembrane region" description="Helical" evidence="11">
    <location>
        <begin position="315"/>
        <end position="335"/>
    </location>
</feature>
<feature type="transmembrane region" description="Helical" evidence="11">
    <location>
        <begin position="33"/>
        <end position="58"/>
    </location>
</feature>
<dbReference type="PANTHER" id="PTHR24247:SF274">
    <property type="entry name" value="HISTAMINE H3 RECEPTOR"/>
    <property type="match status" value="1"/>
</dbReference>
<sequence length="391" mass="44891">MQTLRLYKESTINFSTTNETIGLEEYFAEGTNVLLIILIALLIILIVLGNSIVILAFIVDKRLRNQSNFFLLNLAICDFLVGAFSIPLYIPFMFSGKWMFGRFLCKLWLILDFTTSAASAFGVVLISYDRFLSVTKAVLYRSQQRRHVQTALKMAVAWIFSFLIYGPAIILWEILTGTYDTNEYSCRAGFFDAWYFLLCASSLDFAFPMISISFFNMRIYWNIKKRSRKKRNCSSFHMSEEQQTDAAPYIIATNIVLSSSNGKEKDNSSLHKTASDYAKQSFDSKLSSNSLSTSGQPNRVSVIKLSRDKKVARSLTILVSVFALCWAPYSFLVSIRAACRGYCIDFFWYKVTAWLLWTNSAINPILYPMCHKSFRKAFRLILERCKKCFKN</sequence>
<dbReference type="Proteomes" id="UP000694892">
    <property type="component" value="Chromosome 6L"/>
</dbReference>
<dbReference type="CDD" id="cd15048">
    <property type="entry name" value="7tmA_Histamine_H3R_H4R"/>
    <property type="match status" value="1"/>
</dbReference>
<evidence type="ECO:0000256" key="9">
    <source>
        <dbReference type="ARBA" id="ARBA00023224"/>
    </source>
</evidence>
<proteinExistence type="inferred from homology"/>
<dbReference type="GO" id="GO:0016907">
    <property type="term" value="F:G protein-coupled acetylcholine receptor activity"/>
    <property type="evidence" value="ECO:0007669"/>
    <property type="project" value="TreeGrafter"/>
</dbReference>
<dbReference type="PROSITE" id="PS00237">
    <property type="entry name" value="G_PROTEIN_RECEP_F1_1"/>
    <property type="match status" value="1"/>
</dbReference>
<evidence type="ECO:0000256" key="7">
    <source>
        <dbReference type="ARBA" id="ARBA00023136"/>
    </source>
</evidence>
<feature type="transmembrane region" description="Helical" evidence="11">
    <location>
        <begin position="194"/>
        <end position="221"/>
    </location>
</feature>
<keyword evidence="5 11" id="KW-1133">Transmembrane helix</keyword>
<evidence type="ECO:0000256" key="10">
    <source>
        <dbReference type="RuleBase" id="RU000688"/>
    </source>
</evidence>
<dbReference type="AlphaFoldDB" id="A0A974HGI8"/>
<comment type="similarity">
    <text evidence="10">Belongs to the G-protein coupled receptor 1 family.</text>
</comment>
<evidence type="ECO:0000256" key="2">
    <source>
        <dbReference type="ARBA" id="ARBA00022475"/>
    </source>
</evidence>
<reference evidence="14" key="1">
    <citation type="journal article" date="2016" name="Nature">
        <title>Genome evolution in the allotetraploid frog Xenopus laevis.</title>
        <authorList>
            <person name="Session A.M."/>
            <person name="Uno Y."/>
            <person name="Kwon T."/>
            <person name="Chapman J.A."/>
            <person name="Toyoda A."/>
            <person name="Takahashi S."/>
            <person name="Fukui A."/>
            <person name="Hikosaka A."/>
            <person name="Suzuki A."/>
            <person name="Kondo M."/>
            <person name="van Heeringen S.J."/>
            <person name="Quigley I."/>
            <person name="Heinz S."/>
            <person name="Ogino H."/>
            <person name="Ochi H."/>
            <person name="Hellsten U."/>
            <person name="Lyons J.B."/>
            <person name="Simakov O."/>
            <person name="Putnam N."/>
            <person name="Stites J."/>
            <person name="Kuroki Y."/>
            <person name="Tanaka T."/>
            <person name="Michiue T."/>
            <person name="Watanabe M."/>
            <person name="Bogdanovic O."/>
            <person name="Lister R."/>
            <person name="Georgiou G."/>
            <person name="Paranjpe S.S."/>
            <person name="van Kruijsbergen I."/>
            <person name="Shu S."/>
            <person name="Carlson J."/>
            <person name="Kinoshita T."/>
            <person name="Ohta Y."/>
            <person name="Mawaribuchi S."/>
            <person name="Jenkins J."/>
            <person name="Grimwood J."/>
            <person name="Schmutz J."/>
            <person name="Mitros T."/>
            <person name="Mozaffari S.V."/>
            <person name="Suzuki Y."/>
            <person name="Haramoto Y."/>
            <person name="Yamamoto T.S."/>
            <person name="Takagi C."/>
            <person name="Heald R."/>
            <person name="Miller K."/>
            <person name="Haudenschild C."/>
            <person name="Kitzman J."/>
            <person name="Nakayama T."/>
            <person name="Izutsu Y."/>
            <person name="Robert J."/>
            <person name="Fortriede J."/>
            <person name="Burns K."/>
            <person name="Lotay V."/>
            <person name="Karimi K."/>
            <person name="Yasuoka Y."/>
            <person name="Dichmann D.S."/>
            <person name="Flajnik M.F."/>
            <person name="Houston D.W."/>
            <person name="Shendure J."/>
            <person name="DuPasquier L."/>
            <person name="Vize P.D."/>
            <person name="Zorn A.M."/>
            <person name="Ito M."/>
            <person name="Marcotte E.M."/>
            <person name="Wallingford J.B."/>
            <person name="Ito Y."/>
            <person name="Asashima M."/>
            <person name="Ueno N."/>
            <person name="Matsuda Y."/>
            <person name="Veenstra G.J."/>
            <person name="Fujiyama A."/>
            <person name="Harland R.M."/>
            <person name="Taira M."/>
            <person name="Rokhsar D.S."/>
        </authorList>
    </citation>
    <scope>NUCLEOTIDE SEQUENCE [LARGE SCALE GENOMIC DNA]</scope>
    <source>
        <strain evidence="14">J</strain>
    </source>
</reference>
<dbReference type="PRINTS" id="PR00237">
    <property type="entry name" value="GPCRRHODOPSN"/>
</dbReference>
<feature type="transmembrane region" description="Helical" evidence="11">
    <location>
        <begin position="347"/>
        <end position="367"/>
    </location>
</feature>
<keyword evidence="2" id="KW-1003">Cell membrane</keyword>
<dbReference type="OMA" id="NEYSCRA"/>
<dbReference type="GO" id="GO:0007187">
    <property type="term" value="P:G protein-coupled receptor signaling pathway, coupled to cyclic nucleotide second messenger"/>
    <property type="evidence" value="ECO:0007669"/>
    <property type="project" value="TreeGrafter"/>
</dbReference>
<organism evidence="13 14">
    <name type="scientific">Xenopus laevis</name>
    <name type="common">African clawed frog</name>
    <dbReference type="NCBI Taxonomy" id="8355"/>
    <lineage>
        <taxon>Eukaryota</taxon>
        <taxon>Metazoa</taxon>
        <taxon>Chordata</taxon>
        <taxon>Craniata</taxon>
        <taxon>Vertebrata</taxon>
        <taxon>Euteleostomi</taxon>
        <taxon>Amphibia</taxon>
        <taxon>Batrachia</taxon>
        <taxon>Anura</taxon>
        <taxon>Pipoidea</taxon>
        <taxon>Pipidae</taxon>
        <taxon>Xenopodinae</taxon>
        <taxon>Xenopus</taxon>
        <taxon>Xenopus</taxon>
    </lineage>
</organism>
<keyword evidence="6 10" id="KW-0297">G-protein coupled receptor</keyword>
<dbReference type="SMART" id="SM01381">
    <property type="entry name" value="7TM_GPCR_Srsx"/>
    <property type="match status" value="1"/>
</dbReference>
<dbReference type="PROSITE" id="PS50262">
    <property type="entry name" value="G_PROTEIN_RECEP_F1_2"/>
    <property type="match status" value="1"/>
</dbReference>
<dbReference type="GO" id="GO:0045202">
    <property type="term" value="C:synapse"/>
    <property type="evidence" value="ECO:0007669"/>
    <property type="project" value="TreeGrafter"/>
</dbReference>
<evidence type="ECO:0000313" key="14">
    <source>
        <dbReference type="Proteomes" id="UP000694892"/>
    </source>
</evidence>
<gene>
    <name evidence="13" type="ORF">XELAEV_18031927mg</name>
</gene>
<dbReference type="GO" id="GO:0005886">
    <property type="term" value="C:plasma membrane"/>
    <property type="evidence" value="ECO:0007669"/>
    <property type="project" value="UniProtKB-SubCell"/>
</dbReference>
<dbReference type="Pfam" id="PF00001">
    <property type="entry name" value="7tm_1"/>
    <property type="match status" value="1"/>
</dbReference>
<evidence type="ECO:0000256" key="1">
    <source>
        <dbReference type="ARBA" id="ARBA00004651"/>
    </source>
</evidence>
<dbReference type="PRINTS" id="PR01471">
    <property type="entry name" value="HISTAMINEH3R"/>
</dbReference>
<dbReference type="PANTHER" id="PTHR24247">
    <property type="entry name" value="5-HYDROXYTRYPTAMINE RECEPTOR"/>
    <property type="match status" value="1"/>
</dbReference>
<dbReference type="Gene3D" id="1.20.1070.10">
    <property type="entry name" value="Rhodopsin 7-helix transmembrane proteins"/>
    <property type="match status" value="1"/>
</dbReference>
<dbReference type="EMBL" id="CM004476">
    <property type="protein sequence ID" value="OCT76726.1"/>
    <property type="molecule type" value="Genomic_DNA"/>
</dbReference>
<feature type="transmembrane region" description="Helical" evidence="11">
    <location>
        <begin position="152"/>
        <end position="174"/>
    </location>
</feature>
<dbReference type="InterPro" id="IPR017452">
    <property type="entry name" value="GPCR_Rhodpsn_7TM"/>
</dbReference>
<keyword evidence="3" id="KW-0597">Phosphoprotein</keyword>
<dbReference type="GO" id="GO:0004993">
    <property type="term" value="F:G protein-coupled serotonin receptor activity"/>
    <property type="evidence" value="ECO:0007669"/>
    <property type="project" value="TreeGrafter"/>
</dbReference>
<evidence type="ECO:0000256" key="11">
    <source>
        <dbReference type="SAM" id="Phobius"/>
    </source>
</evidence>
<accession>A0A974HGI8</accession>
<evidence type="ECO:0000313" key="13">
    <source>
        <dbReference type="EMBL" id="OCT76726.1"/>
    </source>
</evidence>
<keyword evidence="8 10" id="KW-0675">Receptor</keyword>
<dbReference type="GO" id="GO:0030425">
    <property type="term" value="C:dendrite"/>
    <property type="evidence" value="ECO:0007669"/>
    <property type="project" value="TreeGrafter"/>
</dbReference>
<dbReference type="GO" id="GO:0004969">
    <property type="term" value="F:histamine receptor activity"/>
    <property type="evidence" value="ECO:0007669"/>
    <property type="project" value="InterPro"/>
</dbReference>
<evidence type="ECO:0000256" key="5">
    <source>
        <dbReference type="ARBA" id="ARBA00022989"/>
    </source>
</evidence>
<feature type="transmembrane region" description="Helical" evidence="11">
    <location>
        <begin position="110"/>
        <end position="131"/>
    </location>
</feature>
<protein>
    <recommendedName>
        <fullName evidence="12">G-protein coupled receptors family 1 profile domain-containing protein</fullName>
    </recommendedName>
</protein>